<feature type="transmembrane region" description="Helical" evidence="7">
    <location>
        <begin position="210"/>
        <end position="230"/>
    </location>
</feature>
<dbReference type="Proteomes" id="UP000241048">
    <property type="component" value="Unassembled WGS sequence"/>
</dbReference>
<comment type="caution">
    <text evidence="8">The sequence shown here is derived from an EMBL/GenBank/DDBJ whole genome shotgun (WGS) entry which is preliminary data.</text>
</comment>
<keyword evidence="9" id="KW-1185">Reference proteome</keyword>
<feature type="transmembrane region" description="Helical" evidence="7">
    <location>
        <begin position="331"/>
        <end position="358"/>
    </location>
</feature>
<sequence length="476" mass="52097">MKDTRREEGVRQTGGTGRANAITEGVIWKQLLLFFFPILFGTFFQQLYNTADAVVVGRFVGKEALAAVGGSTSMLTNLLVGFFVGLSSGATVIIAQFYGAGRGQRVSEAVHTAIAFSLLCGILMTVGGLLFSDTALRLMGTPEDIMDNASGYLHIYFVGITANLLYNMGAGILRAIGDSKRPFYFLVISCFTNIALDLLFVVGLRMGVRGAAVATILSQVVSACLVLGTLMRADGSYRFEIRKTRITPVILVRIIRIGFPAGLQSVMYSFSNLVIQSSVNALGTDTVAAWAAYGKIDSTYWMIINALGISITTFVGQNYGAGRLDRVKRSVYVCLGISCIITVGLSTILYLTGGYIYLLFTTDAAVIAIGMKILHFLVPAFVTYLCIEIYSGALRGVGDCWIPMIMTALGVCVLRVVWILIAVPIRPDILTVVFSYPLTWTITTVLFNIYYYFFSALKKWNVPLPWKKKRRELHNL</sequence>
<dbReference type="Pfam" id="PF01554">
    <property type="entry name" value="MatE"/>
    <property type="match status" value="2"/>
</dbReference>
<evidence type="ECO:0000313" key="9">
    <source>
        <dbReference type="Proteomes" id="UP000241048"/>
    </source>
</evidence>
<dbReference type="GO" id="GO:0005886">
    <property type="term" value="C:plasma membrane"/>
    <property type="evidence" value="ECO:0007669"/>
    <property type="project" value="UniProtKB-SubCell"/>
</dbReference>
<reference evidence="8 9" key="1">
    <citation type="submission" date="2018-03" db="EMBL/GenBank/DDBJ databases">
        <title>Lachnoclostridium SNUG30386 gen.nov., sp.nov., isolated from human faeces.</title>
        <authorList>
            <person name="Seo B."/>
            <person name="Jeon K."/>
            <person name="Ko G."/>
        </authorList>
    </citation>
    <scope>NUCLEOTIDE SEQUENCE [LARGE SCALE GENOMIC DNA]</scope>
    <source>
        <strain evidence="8 9">SNUG30386</strain>
    </source>
</reference>
<evidence type="ECO:0000256" key="3">
    <source>
        <dbReference type="ARBA" id="ARBA00022475"/>
    </source>
</evidence>
<feature type="transmembrane region" description="Helical" evidence="7">
    <location>
        <begin position="110"/>
        <end position="131"/>
    </location>
</feature>
<feature type="transmembrane region" description="Helical" evidence="7">
    <location>
        <begin position="300"/>
        <end position="319"/>
    </location>
</feature>
<dbReference type="RefSeq" id="WP_106999719.1">
    <property type="nucleotide sequence ID" value="NZ_DBFCBK010000033.1"/>
</dbReference>
<evidence type="ECO:0000256" key="1">
    <source>
        <dbReference type="ARBA" id="ARBA00004651"/>
    </source>
</evidence>
<dbReference type="GO" id="GO:0042910">
    <property type="term" value="F:xenobiotic transmembrane transporter activity"/>
    <property type="evidence" value="ECO:0007669"/>
    <property type="project" value="InterPro"/>
</dbReference>
<feature type="transmembrane region" description="Helical" evidence="7">
    <location>
        <begin position="399"/>
        <end position="423"/>
    </location>
</feature>
<evidence type="ECO:0000256" key="2">
    <source>
        <dbReference type="ARBA" id="ARBA00022448"/>
    </source>
</evidence>
<name>A0A2T3FT43_9CLOT</name>
<protein>
    <submittedName>
        <fullName evidence="8">MATE family efflux transporter</fullName>
    </submittedName>
</protein>
<dbReference type="PANTHER" id="PTHR43549">
    <property type="entry name" value="MULTIDRUG RESISTANCE PROTEIN YPNP-RELATED"/>
    <property type="match status" value="1"/>
</dbReference>
<dbReference type="InterPro" id="IPR048279">
    <property type="entry name" value="MdtK-like"/>
</dbReference>
<feature type="transmembrane region" description="Helical" evidence="7">
    <location>
        <begin position="250"/>
        <end position="270"/>
    </location>
</feature>
<dbReference type="EMBL" id="PYLO01000001">
    <property type="protein sequence ID" value="PST38443.1"/>
    <property type="molecule type" value="Genomic_DNA"/>
</dbReference>
<keyword evidence="2" id="KW-0813">Transport</keyword>
<feature type="transmembrane region" description="Helical" evidence="7">
    <location>
        <begin position="183"/>
        <end position="204"/>
    </location>
</feature>
<gene>
    <name evidence="8" type="ORF">C7U56_00310</name>
</gene>
<feature type="transmembrane region" description="Helical" evidence="7">
    <location>
        <begin position="78"/>
        <end position="98"/>
    </location>
</feature>
<dbReference type="CDD" id="cd13138">
    <property type="entry name" value="MATE_yoeA_like"/>
    <property type="match status" value="1"/>
</dbReference>
<dbReference type="GO" id="GO:0015297">
    <property type="term" value="F:antiporter activity"/>
    <property type="evidence" value="ECO:0007669"/>
    <property type="project" value="InterPro"/>
</dbReference>
<keyword evidence="5 7" id="KW-1133">Transmembrane helix</keyword>
<proteinExistence type="predicted"/>
<feature type="transmembrane region" description="Helical" evidence="7">
    <location>
        <begin position="364"/>
        <end position="387"/>
    </location>
</feature>
<keyword evidence="6 7" id="KW-0472">Membrane</keyword>
<feature type="transmembrane region" description="Helical" evidence="7">
    <location>
        <begin position="31"/>
        <end position="48"/>
    </location>
</feature>
<dbReference type="PANTHER" id="PTHR43549:SF3">
    <property type="entry name" value="MULTIDRUG RESISTANCE PROTEIN YPNP-RELATED"/>
    <property type="match status" value="1"/>
</dbReference>
<evidence type="ECO:0000313" key="8">
    <source>
        <dbReference type="EMBL" id="PST38443.1"/>
    </source>
</evidence>
<organism evidence="8 9">
    <name type="scientific">Clostridium fessum</name>
    <dbReference type="NCBI Taxonomy" id="2126740"/>
    <lineage>
        <taxon>Bacteria</taxon>
        <taxon>Bacillati</taxon>
        <taxon>Bacillota</taxon>
        <taxon>Clostridia</taxon>
        <taxon>Eubacteriales</taxon>
        <taxon>Clostridiaceae</taxon>
        <taxon>Clostridium</taxon>
    </lineage>
</organism>
<dbReference type="PIRSF" id="PIRSF006603">
    <property type="entry name" value="DinF"/>
    <property type="match status" value="1"/>
</dbReference>
<dbReference type="AlphaFoldDB" id="A0A2T3FT43"/>
<evidence type="ECO:0000256" key="6">
    <source>
        <dbReference type="ARBA" id="ARBA00023136"/>
    </source>
</evidence>
<evidence type="ECO:0000256" key="5">
    <source>
        <dbReference type="ARBA" id="ARBA00022989"/>
    </source>
</evidence>
<dbReference type="InterPro" id="IPR002528">
    <property type="entry name" value="MATE_fam"/>
</dbReference>
<evidence type="ECO:0000256" key="4">
    <source>
        <dbReference type="ARBA" id="ARBA00022692"/>
    </source>
</evidence>
<evidence type="ECO:0000256" key="7">
    <source>
        <dbReference type="SAM" id="Phobius"/>
    </source>
</evidence>
<dbReference type="NCBIfam" id="TIGR00797">
    <property type="entry name" value="matE"/>
    <property type="match status" value="1"/>
</dbReference>
<accession>A0A2T3FT43</accession>
<keyword evidence="3" id="KW-1003">Cell membrane</keyword>
<feature type="transmembrane region" description="Helical" evidence="7">
    <location>
        <begin position="151"/>
        <end position="176"/>
    </location>
</feature>
<keyword evidence="4 7" id="KW-0812">Transmembrane</keyword>
<dbReference type="InterPro" id="IPR052031">
    <property type="entry name" value="Membrane_Transporter-Flippase"/>
</dbReference>
<comment type="subcellular location">
    <subcellularLocation>
        <location evidence="1">Cell membrane</location>
        <topology evidence="1">Multi-pass membrane protein</topology>
    </subcellularLocation>
</comment>
<feature type="transmembrane region" description="Helical" evidence="7">
    <location>
        <begin position="429"/>
        <end position="453"/>
    </location>
</feature>